<dbReference type="SMR" id="A0A067EP30"/>
<accession>A0A067EP30</accession>
<dbReference type="Gene3D" id="2.60.40.150">
    <property type="entry name" value="C2 domain"/>
    <property type="match status" value="1"/>
</dbReference>
<name>A0A067EP30_CITSI</name>
<dbReference type="SUPFAM" id="SSF49562">
    <property type="entry name" value="C2 domain (Calcium/lipid-binding domain, CaLB)"/>
    <property type="match status" value="1"/>
</dbReference>
<dbReference type="InterPro" id="IPR044750">
    <property type="entry name" value="C2_SRC2/BAP"/>
</dbReference>
<dbReference type="CDD" id="cd04051">
    <property type="entry name" value="C2_SRC2_like"/>
    <property type="match status" value="1"/>
</dbReference>
<evidence type="ECO:0000313" key="4">
    <source>
        <dbReference type="Proteomes" id="UP000027120"/>
    </source>
</evidence>
<evidence type="ECO:0000259" key="2">
    <source>
        <dbReference type="PROSITE" id="PS50004"/>
    </source>
</evidence>
<dbReference type="PANTHER" id="PTHR32246:SF20">
    <property type="entry name" value="CALCIUM-DEPENDENT LIPID-BINDING (CALB DOMAIN) FAMILY PROTEIN"/>
    <property type="match status" value="1"/>
</dbReference>
<dbReference type="Proteomes" id="UP000027120">
    <property type="component" value="Unassembled WGS sequence"/>
</dbReference>
<dbReference type="PANTHER" id="PTHR32246">
    <property type="entry name" value="INGRESSION PROTEIN FIC1"/>
    <property type="match status" value="1"/>
</dbReference>
<dbReference type="SMART" id="SM00239">
    <property type="entry name" value="C2"/>
    <property type="match status" value="1"/>
</dbReference>
<reference evidence="3 4" key="1">
    <citation type="submission" date="2014-04" db="EMBL/GenBank/DDBJ databases">
        <authorList>
            <consortium name="International Citrus Genome Consortium"/>
            <person name="Gmitter F."/>
            <person name="Chen C."/>
            <person name="Farmerie W."/>
            <person name="Harkins T."/>
            <person name="Desany B."/>
            <person name="Mohiuddin M."/>
            <person name="Kodira C."/>
            <person name="Borodovsky M."/>
            <person name="Lomsadze A."/>
            <person name="Burns P."/>
            <person name="Jenkins J."/>
            <person name="Prochnik S."/>
            <person name="Shu S."/>
            <person name="Chapman J."/>
            <person name="Pitluck S."/>
            <person name="Schmutz J."/>
            <person name="Rokhsar D."/>
        </authorList>
    </citation>
    <scope>NUCLEOTIDE SEQUENCE</scope>
</reference>
<dbReference type="GO" id="GO:0006952">
    <property type="term" value="P:defense response"/>
    <property type="evidence" value="ECO:0007669"/>
    <property type="project" value="InterPro"/>
</dbReference>
<dbReference type="InterPro" id="IPR035892">
    <property type="entry name" value="C2_domain_sf"/>
</dbReference>
<organism evidence="3 4">
    <name type="scientific">Citrus sinensis</name>
    <name type="common">Sweet orange</name>
    <name type="synonym">Citrus aurantium var. sinensis</name>
    <dbReference type="NCBI Taxonomy" id="2711"/>
    <lineage>
        <taxon>Eukaryota</taxon>
        <taxon>Viridiplantae</taxon>
        <taxon>Streptophyta</taxon>
        <taxon>Embryophyta</taxon>
        <taxon>Tracheophyta</taxon>
        <taxon>Spermatophyta</taxon>
        <taxon>Magnoliopsida</taxon>
        <taxon>eudicotyledons</taxon>
        <taxon>Gunneridae</taxon>
        <taxon>Pentapetalae</taxon>
        <taxon>rosids</taxon>
        <taxon>malvids</taxon>
        <taxon>Sapindales</taxon>
        <taxon>Rutaceae</taxon>
        <taxon>Aurantioideae</taxon>
        <taxon>Citrus</taxon>
    </lineage>
</organism>
<gene>
    <name evidence="3" type="ORF">CISIN_1g023810mg</name>
</gene>
<dbReference type="AlphaFoldDB" id="A0A067EP30"/>
<evidence type="ECO:0000256" key="1">
    <source>
        <dbReference type="SAM" id="MobiDB-lite"/>
    </source>
</evidence>
<protein>
    <recommendedName>
        <fullName evidence="2">C2 domain-containing protein</fullName>
    </recommendedName>
</protein>
<feature type="region of interest" description="Disordered" evidence="1">
    <location>
        <begin position="141"/>
        <end position="163"/>
    </location>
</feature>
<dbReference type="InterPro" id="IPR000008">
    <property type="entry name" value="C2_dom"/>
</dbReference>
<sequence length="277" mass="29580">MASRYEVEVTITSAKDLKNVNWRHGPNRPYAVLWVDPNKKCSTKVDDEGDTCPYWDETLAIPLPGPVDDDTTLIIDVVHAGNEEDTKKLIGSAKLKLKDVINDVGLGERASLTLKLKRPSGRPHGKVDVKVAVRESRYAPPGAYHTPPYGVPPSGSRDYPAPPPYGYPYGRPPQDPYYATAPPPSGYPYGAYNAPPAYGQPSYGAYGAAPPGGYYGQVEEKKKSKFGGMGTGLAVGAVGGILGGLALAEGVDALEDHIADEAAEKVEDDLGYDGDDF</sequence>
<feature type="domain" description="C2" evidence="2">
    <location>
        <begin position="1"/>
        <end position="114"/>
    </location>
</feature>
<dbReference type="Pfam" id="PF00168">
    <property type="entry name" value="C2"/>
    <property type="match status" value="1"/>
</dbReference>
<keyword evidence="4" id="KW-1185">Reference proteome</keyword>
<dbReference type="EMBL" id="KK784969">
    <property type="protein sequence ID" value="KDO56853.1"/>
    <property type="molecule type" value="Genomic_DNA"/>
</dbReference>
<dbReference type="PROSITE" id="PS50004">
    <property type="entry name" value="C2"/>
    <property type="match status" value="1"/>
</dbReference>
<proteinExistence type="predicted"/>
<dbReference type="STRING" id="2711.A0A067EP30"/>
<evidence type="ECO:0000313" key="3">
    <source>
        <dbReference type="EMBL" id="KDO56853.1"/>
    </source>
</evidence>